<organism evidence="2">
    <name type="scientific">marine sediment metagenome</name>
    <dbReference type="NCBI Taxonomy" id="412755"/>
    <lineage>
        <taxon>unclassified sequences</taxon>
        <taxon>metagenomes</taxon>
        <taxon>ecological metagenomes</taxon>
    </lineage>
</organism>
<dbReference type="InterPro" id="IPR000182">
    <property type="entry name" value="GNAT_dom"/>
</dbReference>
<dbReference type="Gene3D" id="3.40.630.30">
    <property type="match status" value="1"/>
</dbReference>
<dbReference type="GO" id="GO:0016747">
    <property type="term" value="F:acyltransferase activity, transferring groups other than amino-acyl groups"/>
    <property type="evidence" value="ECO:0007669"/>
    <property type="project" value="InterPro"/>
</dbReference>
<reference evidence="2" key="1">
    <citation type="journal article" date="2014" name="Front. Microbiol.">
        <title>High frequency of phylogenetically diverse reductive dehalogenase-homologous genes in deep subseafloor sedimentary metagenomes.</title>
        <authorList>
            <person name="Kawai M."/>
            <person name="Futagami T."/>
            <person name="Toyoda A."/>
            <person name="Takaki Y."/>
            <person name="Nishi S."/>
            <person name="Hori S."/>
            <person name="Arai W."/>
            <person name="Tsubouchi T."/>
            <person name="Morono Y."/>
            <person name="Uchiyama I."/>
            <person name="Ito T."/>
            <person name="Fujiyama A."/>
            <person name="Inagaki F."/>
            <person name="Takami H."/>
        </authorList>
    </citation>
    <scope>NUCLEOTIDE SEQUENCE</scope>
    <source>
        <strain evidence="2">Expedition CK06-06</strain>
    </source>
</reference>
<dbReference type="AlphaFoldDB" id="X1DFI6"/>
<sequence length="227" mass="25697">MFSNGVAWLEGGRVKVSHQKKGIGRVQLKYAIDYAIKVGARVAQYDTSSRNFGSLSLAKFHGFKEKKRTEVLESDINDINPTEYDLSDIRKISNEEAKEIYKTMDIGPGDELNIGWSYIPLPNLEDKNSLWVTNSDAILQKIDIRSRALPEKPRENEVWIVVYGDPAATSQLISYTVDHELNKEEINIVAVYCQAEALTHIKELGFKNPSWNDDEEPIAVVLVEKDL</sequence>
<dbReference type="InterPro" id="IPR016181">
    <property type="entry name" value="Acyl_CoA_acyltransferase"/>
</dbReference>
<name>X1DFI6_9ZZZZ</name>
<dbReference type="SUPFAM" id="SSF55729">
    <property type="entry name" value="Acyl-CoA N-acyltransferases (Nat)"/>
    <property type="match status" value="1"/>
</dbReference>
<gene>
    <name evidence="2" type="ORF">S01H4_44094</name>
</gene>
<dbReference type="EMBL" id="BART01024404">
    <property type="protein sequence ID" value="GAH03824.1"/>
    <property type="molecule type" value="Genomic_DNA"/>
</dbReference>
<evidence type="ECO:0000259" key="1">
    <source>
        <dbReference type="PROSITE" id="PS51186"/>
    </source>
</evidence>
<feature type="non-terminal residue" evidence="2">
    <location>
        <position position="227"/>
    </location>
</feature>
<proteinExistence type="predicted"/>
<comment type="caution">
    <text evidence="2">The sequence shown here is derived from an EMBL/GenBank/DDBJ whole genome shotgun (WGS) entry which is preliminary data.</text>
</comment>
<dbReference type="PROSITE" id="PS51186">
    <property type="entry name" value="GNAT"/>
    <property type="match status" value="1"/>
</dbReference>
<evidence type="ECO:0000313" key="2">
    <source>
        <dbReference type="EMBL" id="GAH03824.1"/>
    </source>
</evidence>
<feature type="domain" description="N-acetyltransferase" evidence="1">
    <location>
        <begin position="1"/>
        <end position="93"/>
    </location>
</feature>
<protein>
    <recommendedName>
        <fullName evidence="1">N-acetyltransferase domain-containing protein</fullName>
    </recommendedName>
</protein>
<accession>X1DFI6</accession>
<dbReference type="Pfam" id="PF00583">
    <property type="entry name" value="Acetyltransf_1"/>
    <property type="match status" value="1"/>
</dbReference>